<evidence type="ECO:0000256" key="4">
    <source>
        <dbReference type="ARBA" id="ARBA00022827"/>
    </source>
</evidence>
<dbReference type="InterPro" id="IPR037069">
    <property type="entry name" value="AcylCoA_DH/ox_N_sf"/>
</dbReference>
<comment type="caution">
    <text evidence="10">The sequence shown here is derived from an EMBL/GenBank/DDBJ whole genome shotgun (WGS) entry which is preliminary data.</text>
</comment>
<evidence type="ECO:0000259" key="9">
    <source>
        <dbReference type="Pfam" id="PF02771"/>
    </source>
</evidence>
<dbReference type="Pfam" id="PF02771">
    <property type="entry name" value="Acyl-CoA_dh_N"/>
    <property type="match status" value="1"/>
</dbReference>
<keyword evidence="3 6" id="KW-0285">Flavoprotein</keyword>
<evidence type="ECO:0000313" key="11">
    <source>
        <dbReference type="Proteomes" id="UP001224392"/>
    </source>
</evidence>
<dbReference type="PROSITE" id="PS00073">
    <property type="entry name" value="ACYL_COA_DH_2"/>
    <property type="match status" value="1"/>
</dbReference>
<dbReference type="Gene3D" id="2.40.110.10">
    <property type="entry name" value="Butyryl-CoA Dehydrogenase, subunit A, domain 2"/>
    <property type="match status" value="1"/>
</dbReference>
<dbReference type="InterPro" id="IPR050741">
    <property type="entry name" value="Acyl-CoA_dehydrogenase"/>
</dbReference>
<organism evidence="10 11">
    <name type="scientific">Biformimicrobium ophioploci</name>
    <dbReference type="NCBI Taxonomy" id="3036711"/>
    <lineage>
        <taxon>Bacteria</taxon>
        <taxon>Pseudomonadati</taxon>
        <taxon>Pseudomonadota</taxon>
        <taxon>Gammaproteobacteria</taxon>
        <taxon>Cellvibrionales</taxon>
        <taxon>Microbulbiferaceae</taxon>
        <taxon>Biformimicrobium</taxon>
    </lineage>
</organism>
<keyword evidence="5 6" id="KW-0560">Oxidoreductase</keyword>
<evidence type="ECO:0000256" key="3">
    <source>
        <dbReference type="ARBA" id="ARBA00022630"/>
    </source>
</evidence>
<evidence type="ECO:0000256" key="1">
    <source>
        <dbReference type="ARBA" id="ARBA00001974"/>
    </source>
</evidence>
<comment type="similarity">
    <text evidence="2 6">Belongs to the acyl-CoA dehydrogenase family.</text>
</comment>
<dbReference type="Gene3D" id="1.10.540.10">
    <property type="entry name" value="Acyl-CoA dehydrogenase/oxidase, N-terminal domain"/>
    <property type="match status" value="1"/>
</dbReference>
<dbReference type="EMBL" id="BSYJ01000005">
    <property type="protein sequence ID" value="GMG88103.1"/>
    <property type="molecule type" value="Genomic_DNA"/>
</dbReference>
<dbReference type="SUPFAM" id="SSF56645">
    <property type="entry name" value="Acyl-CoA dehydrogenase NM domain-like"/>
    <property type="match status" value="1"/>
</dbReference>
<dbReference type="InterPro" id="IPR006089">
    <property type="entry name" value="Acyl-CoA_DH_CS"/>
</dbReference>
<dbReference type="InterPro" id="IPR009075">
    <property type="entry name" value="AcylCo_DH/oxidase_C"/>
</dbReference>
<sequence>MLFTNEHEQLRRTVRQFVEQEINPHVEEWERAGRFPAHELFRKLGELGLLGISKPEAYGGLGLNFSFEAVFLEELGAAWCGGVPLSIAVQTSMATPALANYASDALKDAFLAPAIRGEMVAAIAVSEPGAGSDVAAIQTRARKDGDDYVINGSKMWITNAPCADFFCVLANTGEGKPHENKSLIVVPAKTPGLSIGEKLDKLGMRSSETAPVYFDDVRVPQAYRIGDEGAGFLLQMLQFQEERLAGAAISIKGLESCISETIEYTRERKTFGAPLLDNQSIHFTLAEQQMEVEALRALTYSAIEAYTNGQDVTTLASMAKLKAGRLARTIPDQCLQYWGGMGYMNDTLVNRRYRDFRLTPVGGGADEIMLGIICKLMGILPRKRRD</sequence>
<proteinExistence type="inferred from homology"/>
<dbReference type="InterPro" id="IPR006091">
    <property type="entry name" value="Acyl-CoA_Oxase/DH_mid-dom"/>
</dbReference>
<dbReference type="Pfam" id="PF02770">
    <property type="entry name" value="Acyl-CoA_dh_M"/>
    <property type="match status" value="1"/>
</dbReference>
<accession>A0ABQ6M1B2</accession>
<evidence type="ECO:0000256" key="2">
    <source>
        <dbReference type="ARBA" id="ARBA00009347"/>
    </source>
</evidence>
<dbReference type="PANTHER" id="PTHR48083:SF6">
    <property type="entry name" value="ACYL-COA DEHYDROGENASE 6"/>
    <property type="match status" value="1"/>
</dbReference>
<keyword evidence="11" id="KW-1185">Reference proteome</keyword>
<reference evidence="10 11" key="1">
    <citation type="submission" date="2023-04" db="EMBL/GenBank/DDBJ databases">
        <title>Marinobulbifer ophiurae gen. nov., sp. Nov., isolate from tissue of brittle star Ophioplocus japonicus.</title>
        <authorList>
            <person name="Kawano K."/>
            <person name="Sawayama S."/>
            <person name="Nakagawa S."/>
        </authorList>
    </citation>
    <scope>NUCLEOTIDE SEQUENCE [LARGE SCALE GENOMIC DNA]</scope>
    <source>
        <strain evidence="10 11">NKW57</strain>
    </source>
</reference>
<dbReference type="RefSeq" id="WP_285764717.1">
    <property type="nucleotide sequence ID" value="NZ_BSYJ01000005.1"/>
</dbReference>
<dbReference type="Gene3D" id="1.20.140.10">
    <property type="entry name" value="Butyryl-CoA Dehydrogenase, subunit A, domain 3"/>
    <property type="match status" value="1"/>
</dbReference>
<protein>
    <submittedName>
        <fullName evidence="10">Citronellyl-CoA dehydrogenase</fullName>
    </submittedName>
</protein>
<dbReference type="Pfam" id="PF00441">
    <property type="entry name" value="Acyl-CoA_dh_1"/>
    <property type="match status" value="1"/>
</dbReference>
<evidence type="ECO:0000256" key="6">
    <source>
        <dbReference type="RuleBase" id="RU362125"/>
    </source>
</evidence>
<comment type="cofactor">
    <cofactor evidence="1 6">
        <name>FAD</name>
        <dbReference type="ChEBI" id="CHEBI:57692"/>
    </cofactor>
</comment>
<dbReference type="InterPro" id="IPR009100">
    <property type="entry name" value="AcylCoA_DH/oxidase_NM_dom_sf"/>
</dbReference>
<dbReference type="PANTHER" id="PTHR48083">
    <property type="entry name" value="MEDIUM-CHAIN SPECIFIC ACYL-COA DEHYDROGENASE, MITOCHONDRIAL-RELATED"/>
    <property type="match status" value="1"/>
</dbReference>
<gene>
    <name evidence="10" type="primary">atuD</name>
    <name evidence="10" type="ORF">MNKW57_24240</name>
</gene>
<evidence type="ECO:0000259" key="8">
    <source>
        <dbReference type="Pfam" id="PF02770"/>
    </source>
</evidence>
<dbReference type="SUPFAM" id="SSF47203">
    <property type="entry name" value="Acyl-CoA dehydrogenase C-terminal domain-like"/>
    <property type="match status" value="1"/>
</dbReference>
<dbReference type="InterPro" id="IPR036250">
    <property type="entry name" value="AcylCo_DH-like_C"/>
</dbReference>
<name>A0ABQ6M1B2_9GAMM</name>
<dbReference type="InterPro" id="IPR046373">
    <property type="entry name" value="Acyl-CoA_Oxase/DH_mid-dom_sf"/>
</dbReference>
<feature type="domain" description="Acyl-CoA oxidase/dehydrogenase middle" evidence="8">
    <location>
        <begin position="122"/>
        <end position="217"/>
    </location>
</feature>
<evidence type="ECO:0000259" key="7">
    <source>
        <dbReference type="Pfam" id="PF00441"/>
    </source>
</evidence>
<dbReference type="PIRSF" id="PIRSF016578">
    <property type="entry name" value="HsaA"/>
    <property type="match status" value="1"/>
</dbReference>
<feature type="domain" description="Acyl-CoA dehydrogenase/oxidase N-terminal" evidence="9">
    <location>
        <begin position="4"/>
        <end position="118"/>
    </location>
</feature>
<evidence type="ECO:0000256" key="5">
    <source>
        <dbReference type="ARBA" id="ARBA00023002"/>
    </source>
</evidence>
<feature type="domain" description="Acyl-CoA dehydrogenase/oxidase C-terminal" evidence="7">
    <location>
        <begin position="229"/>
        <end position="375"/>
    </location>
</feature>
<dbReference type="Proteomes" id="UP001224392">
    <property type="component" value="Unassembled WGS sequence"/>
</dbReference>
<dbReference type="PROSITE" id="PS00072">
    <property type="entry name" value="ACYL_COA_DH_1"/>
    <property type="match status" value="1"/>
</dbReference>
<keyword evidence="4 6" id="KW-0274">FAD</keyword>
<dbReference type="InterPro" id="IPR013786">
    <property type="entry name" value="AcylCoA_DH/ox_N"/>
</dbReference>
<evidence type="ECO:0000313" key="10">
    <source>
        <dbReference type="EMBL" id="GMG88103.1"/>
    </source>
</evidence>